<dbReference type="EMBL" id="CABFNS010000936">
    <property type="protein sequence ID" value="VUC37163.1"/>
    <property type="molecule type" value="Genomic_DNA"/>
</dbReference>
<dbReference type="Gene3D" id="3.80.10.10">
    <property type="entry name" value="Ribonuclease Inhibitor"/>
    <property type="match status" value="1"/>
</dbReference>
<dbReference type="Proteomes" id="UP000766486">
    <property type="component" value="Unassembled WGS sequence"/>
</dbReference>
<dbReference type="Gene3D" id="1.20.1280.50">
    <property type="match status" value="1"/>
</dbReference>
<keyword evidence="3" id="KW-1185">Reference proteome</keyword>
<feature type="region of interest" description="Disordered" evidence="1">
    <location>
        <begin position="19"/>
        <end position="39"/>
    </location>
</feature>
<evidence type="ECO:0008006" key="4">
    <source>
        <dbReference type="Google" id="ProtNLM"/>
    </source>
</evidence>
<feature type="compositionally biased region" description="Low complexity" evidence="1">
    <location>
        <begin position="222"/>
        <end position="236"/>
    </location>
</feature>
<reference evidence="2 3" key="1">
    <citation type="submission" date="2019-06" db="EMBL/GenBank/DDBJ databases">
        <authorList>
            <person name="Broberg M."/>
        </authorList>
    </citation>
    <scope>NUCLEOTIDE SEQUENCE [LARGE SCALE GENOMIC DNA]</scope>
</reference>
<dbReference type="SUPFAM" id="SSF52047">
    <property type="entry name" value="RNI-like"/>
    <property type="match status" value="1"/>
</dbReference>
<evidence type="ECO:0000256" key="1">
    <source>
        <dbReference type="SAM" id="MobiDB-lite"/>
    </source>
</evidence>
<dbReference type="InterPro" id="IPR032675">
    <property type="entry name" value="LRR_dom_sf"/>
</dbReference>
<feature type="region of interest" description="Disordered" evidence="1">
    <location>
        <begin position="216"/>
        <end position="239"/>
    </location>
</feature>
<dbReference type="CDD" id="cd09917">
    <property type="entry name" value="F-box_SF"/>
    <property type="match status" value="1"/>
</dbReference>
<proteinExistence type="predicted"/>
<name>A0ABY6V0Q8_BIOOC</name>
<evidence type="ECO:0000313" key="2">
    <source>
        <dbReference type="EMBL" id="VUC37163.1"/>
    </source>
</evidence>
<accession>A0ABY6V0Q8</accession>
<organism evidence="2 3">
    <name type="scientific">Bionectria ochroleuca</name>
    <name type="common">Gliocladium roseum</name>
    <dbReference type="NCBI Taxonomy" id="29856"/>
    <lineage>
        <taxon>Eukaryota</taxon>
        <taxon>Fungi</taxon>
        <taxon>Dikarya</taxon>
        <taxon>Ascomycota</taxon>
        <taxon>Pezizomycotina</taxon>
        <taxon>Sordariomycetes</taxon>
        <taxon>Hypocreomycetidae</taxon>
        <taxon>Hypocreales</taxon>
        <taxon>Bionectriaceae</taxon>
        <taxon>Clonostachys</taxon>
    </lineage>
</organism>
<evidence type="ECO:0000313" key="3">
    <source>
        <dbReference type="Proteomes" id="UP000766486"/>
    </source>
</evidence>
<comment type="caution">
    <text evidence="2">The sequence shown here is derived from an EMBL/GenBank/DDBJ whole genome shotgun (WGS) entry which is preliminary data.</text>
</comment>
<protein>
    <recommendedName>
        <fullName evidence="4">F-box domain-containing protein</fullName>
    </recommendedName>
</protein>
<sequence>MNSAPDEILSQVCSHLQPDIPPKDAWENPHLPPPEEGPPVDLRSASLVCQRFHDAARPFMYKTVSMTNDTVALANKERDYHDVMDAFLRTLISDPRLGLKVRHLRIDFWHTSMEITEMVRELVNTKKDINNAQQKLLTDWLANPPVHLEDSVLLVTLILCPNLQSVDLRTYTSDPCFSVIFSGVRKIENSTFRPHREEIISSVHIHQLTIDVLEPTSGGQESSASDCSTASPSNSCQEDTKSILPHLKEIRRRYAGKRACGSISKFQDVLFHPNLEVLRLHGYTWTKYDLDCKALTNEIPIFLQVLQLQSCLVDDKGVNNILSRCKGLRHLSITLPDISRVGFMDIPFNMNLEAMGKAVRLHGENLETFELDTYDYGYFYIVKRPFGSLHTLTSLRHLRISAGDVLDFRNLVVNGGQSQNPAPFSAPLKDSLPPNLESLYIVRTSNRVDLRDTQLLEGVREILRYKPFAALRKIEVEIPDGMLKDMSTPGWEMTSRLDQIYPDTRSAAGSELRLARKVTVLVFDRREGATKHSSGL</sequence>
<gene>
    <name evidence="2" type="ORF">CLO192961_LOCUS462929</name>
</gene>